<reference evidence="4" key="1">
    <citation type="journal article" date="2019" name="Int. J. Syst. Evol. Microbiol.">
        <title>The Global Catalogue of Microorganisms (GCM) 10K type strain sequencing project: providing services to taxonomists for standard genome sequencing and annotation.</title>
        <authorList>
            <consortium name="The Broad Institute Genomics Platform"/>
            <consortium name="The Broad Institute Genome Sequencing Center for Infectious Disease"/>
            <person name="Wu L."/>
            <person name="Ma J."/>
        </authorList>
    </citation>
    <scope>NUCLEOTIDE SEQUENCE [LARGE SCALE GENOMIC DNA]</scope>
    <source>
        <strain evidence="4">JCM 19129</strain>
    </source>
</reference>
<evidence type="ECO:0000313" key="3">
    <source>
        <dbReference type="EMBL" id="GAA4924308.1"/>
    </source>
</evidence>
<evidence type="ECO:0000256" key="1">
    <source>
        <dbReference type="SAM" id="MobiDB-lite"/>
    </source>
</evidence>
<keyword evidence="2" id="KW-1133">Transmembrane helix</keyword>
<protein>
    <submittedName>
        <fullName evidence="3">Uncharacterized protein</fullName>
    </submittedName>
</protein>
<feature type="compositionally biased region" description="Basic and acidic residues" evidence="1">
    <location>
        <begin position="1"/>
        <end position="20"/>
    </location>
</feature>
<feature type="transmembrane region" description="Helical" evidence="2">
    <location>
        <begin position="72"/>
        <end position="94"/>
    </location>
</feature>
<accession>A0ABP9G002</accession>
<dbReference type="Proteomes" id="UP001500368">
    <property type="component" value="Unassembled WGS sequence"/>
</dbReference>
<feature type="region of interest" description="Disordered" evidence="1">
    <location>
        <begin position="401"/>
        <end position="424"/>
    </location>
</feature>
<evidence type="ECO:0000256" key="2">
    <source>
        <dbReference type="SAM" id="Phobius"/>
    </source>
</evidence>
<organism evidence="3 4">
    <name type="scientific">Nesterenkonia rhizosphaerae</name>
    <dbReference type="NCBI Taxonomy" id="1348272"/>
    <lineage>
        <taxon>Bacteria</taxon>
        <taxon>Bacillati</taxon>
        <taxon>Actinomycetota</taxon>
        <taxon>Actinomycetes</taxon>
        <taxon>Micrococcales</taxon>
        <taxon>Micrococcaceae</taxon>
        <taxon>Nesterenkonia</taxon>
    </lineage>
</organism>
<name>A0ABP9G002_9MICC</name>
<keyword evidence="2" id="KW-0472">Membrane</keyword>
<keyword evidence="4" id="KW-1185">Reference proteome</keyword>
<evidence type="ECO:0000313" key="4">
    <source>
        <dbReference type="Proteomes" id="UP001500368"/>
    </source>
</evidence>
<keyword evidence="2" id="KW-0812">Transmembrane</keyword>
<proteinExistence type="predicted"/>
<comment type="caution">
    <text evidence="3">The sequence shown here is derived from an EMBL/GenBank/DDBJ whole genome shotgun (WGS) entry which is preliminary data.</text>
</comment>
<dbReference type="RefSeq" id="WP_345478045.1">
    <property type="nucleotide sequence ID" value="NZ_BAABLW010000007.1"/>
</dbReference>
<dbReference type="EMBL" id="BAABLW010000007">
    <property type="protein sequence ID" value="GAA4924308.1"/>
    <property type="molecule type" value="Genomic_DNA"/>
</dbReference>
<feature type="region of interest" description="Disordered" evidence="1">
    <location>
        <begin position="1"/>
        <end position="33"/>
    </location>
</feature>
<sequence>MPRQDRAENRRSKKPRENHSSRKGRGHKRQVAEDRATVDALWGSQVVDQPTQASDHYTTTHKRAKRMRTAMWIGLVGGASSVFLLALATGNAAYQAFISTIEADPGIQDEQLWSPRQALVVDEINRWLNSEEDPLPGAYVIDWNRVVTSYQAPDPEDVDENDPDTDISAISYETHYVDLGSNTGTLFEASVLVGYSDELEGFVASAPSLKPMLPPASNEGDTQAFPGAQDVQESEALDFAVQSFMEAFYSANPSALKVAVGDGREGTGYMPMPAAQRVDASITSTALAPGFRASDEEDAPLPEGVVARVQADITWPPTRVPADSAEALEAQGLEFDGLLDDQSLDDDAIFDDTEADEFDDDGQRMVQRTHRASVEYDVLILEANTQTPRVVAWGPPGTWRTLSEHSNAINRQLTSPDSGLSDSE</sequence>
<gene>
    <name evidence="3" type="ORF">GCM10025790_21900</name>
</gene>